<protein>
    <recommendedName>
        <fullName evidence="3">Integrase zinc-binding domain-containing protein</fullName>
    </recommendedName>
</protein>
<dbReference type="AlphaFoldDB" id="A0A4Y2VH24"/>
<dbReference type="EMBL" id="BGPR01046088">
    <property type="protein sequence ID" value="GBO23037.1"/>
    <property type="molecule type" value="Genomic_DNA"/>
</dbReference>
<name>A0A4Y2VH24_ARAVE</name>
<dbReference type="PANTHER" id="PTHR47331">
    <property type="entry name" value="PHD-TYPE DOMAIN-CONTAINING PROTEIN"/>
    <property type="match status" value="1"/>
</dbReference>
<organism evidence="1 2">
    <name type="scientific">Araneus ventricosus</name>
    <name type="common">Orbweaver spider</name>
    <name type="synonym">Epeira ventricosa</name>
    <dbReference type="NCBI Taxonomy" id="182803"/>
    <lineage>
        <taxon>Eukaryota</taxon>
        <taxon>Metazoa</taxon>
        <taxon>Ecdysozoa</taxon>
        <taxon>Arthropoda</taxon>
        <taxon>Chelicerata</taxon>
        <taxon>Arachnida</taxon>
        <taxon>Araneae</taxon>
        <taxon>Araneomorphae</taxon>
        <taxon>Entelegynae</taxon>
        <taxon>Araneoidea</taxon>
        <taxon>Araneidae</taxon>
        <taxon>Araneus</taxon>
    </lineage>
</organism>
<evidence type="ECO:0000313" key="1">
    <source>
        <dbReference type="EMBL" id="GBO23037.1"/>
    </source>
</evidence>
<evidence type="ECO:0008006" key="3">
    <source>
        <dbReference type="Google" id="ProtNLM"/>
    </source>
</evidence>
<accession>A0A4Y2VH24</accession>
<keyword evidence="2" id="KW-1185">Reference proteome</keyword>
<proteinExistence type="predicted"/>
<dbReference type="OrthoDB" id="6432901at2759"/>
<dbReference type="Proteomes" id="UP000499080">
    <property type="component" value="Unassembled WGS sequence"/>
</dbReference>
<comment type="caution">
    <text evidence="1">The sequence shown here is derived from an EMBL/GenBank/DDBJ whole genome shotgun (WGS) entry which is preliminary data.</text>
</comment>
<sequence length="273" mass="31174">MMARHPWLKQTPDHWPNRHRPILDSELCSEELEHRSSVHVTVTHQRESLVDINRFSSRKTLLKVTACVFRFVNNVRNINKSMNVYFTADEVQNAEYFWIKYVQAEFYSAAISASRSNKQLRNSSEIKSLVPYFDEGGLLRITGRLLEAELCFGEKHPIILPRRCKFTELLVTREHERIGHCGASATFSFSAYRTNALPTLPFIFEPSVKIEKCLLTSEKKFRLILETSEGGIFSSLSKSVTNGLEKATTPLVFASISTCICAFKSKGIHPLRT</sequence>
<gene>
    <name evidence="1" type="ORF">AVEN_151781_1</name>
</gene>
<evidence type="ECO:0000313" key="2">
    <source>
        <dbReference type="Proteomes" id="UP000499080"/>
    </source>
</evidence>
<reference evidence="1 2" key="1">
    <citation type="journal article" date="2019" name="Sci. Rep.">
        <title>Orb-weaving spider Araneus ventricosus genome elucidates the spidroin gene catalogue.</title>
        <authorList>
            <person name="Kono N."/>
            <person name="Nakamura H."/>
            <person name="Ohtoshi R."/>
            <person name="Moran D.A.P."/>
            <person name="Shinohara A."/>
            <person name="Yoshida Y."/>
            <person name="Fujiwara M."/>
            <person name="Mori M."/>
            <person name="Tomita M."/>
            <person name="Arakawa K."/>
        </authorList>
    </citation>
    <scope>NUCLEOTIDE SEQUENCE [LARGE SCALE GENOMIC DNA]</scope>
</reference>